<evidence type="ECO:0000256" key="1">
    <source>
        <dbReference type="ARBA" id="ARBA00022723"/>
    </source>
</evidence>
<name>A0ABW6V756_MICFU</name>
<dbReference type="PANTHER" id="PTHR33823">
    <property type="entry name" value="RNA POLYMERASE-BINDING TRANSCRIPTION FACTOR DKSA-RELATED"/>
    <property type="match status" value="1"/>
</dbReference>
<sequence>MDPATARMRLHSLLDELDRSIGALQETDPLDAERAQAVIDVEFQHRLAVLDALRRLDDGVYGRCVDCGGLVPEGRLEARPEAARCVQCQSRRERRR</sequence>
<dbReference type="SUPFAM" id="SSF57716">
    <property type="entry name" value="Glucocorticoid receptor-like (DNA-binding domain)"/>
    <property type="match status" value="1"/>
</dbReference>
<dbReference type="Proteomes" id="UP001602119">
    <property type="component" value="Unassembled WGS sequence"/>
</dbReference>
<gene>
    <name evidence="6" type="ORF">ACFY05_19235</name>
</gene>
<feature type="domain" description="Zinc finger DksA/TraR C4-type" evidence="5">
    <location>
        <begin position="60"/>
        <end position="94"/>
    </location>
</feature>
<keyword evidence="1" id="KW-0479">Metal-binding</keyword>
<dbReference type="EMBL" id="JBIAXI010000011">
    <property type="protein sequence ID" value="MFF4774990.1"/>
    <property type="molecule type" value="Genomic_DNA"/>
</dbReference>
<accession>A0ABW6V756</accession>
<feature type="zinc finger region" description="dksA C4-type" evidence="4">
    <location>
        <begin position="64"/>
        <end position="88"/>
    </location>
</feature>
<proteinExistence type="predicted"/>
<organism evidence="6 7">
    <name type="scientific">Microtetraspora fusca</name>
    <dbReference type="NCBI Taxonomy" id="1997"/>
    <lineage>
        <taxon>Bacteria</taxon>
        <taxon>Bacillati</taxon>
        <taxon>Actinomycetota</taxon>
        <taxon>Actinomycetes</taxon>
        <taxon>Streptosporangiales</taxon>
        <taxon>Streptosporangiaceae</taxon>
        <taxon>Microtetraspora</taxon>
    </lineage>
</organism>
<evidence type="ECO:0000313" key="7">
    <source>
        <dbReference type="Proteomes" id="UP001602119"/>
    </source>
</evidence>
<dbReference type="PANTHER" id="PTHR33823:SF4">
    <property type="entry name" value="GENERAL STRESS PROTEIN 16O"/>
    <property type="match status" value="1"/>
</dbReference>
<evidence type="ECO:0000259" key="5">
    <source>
        <dbReference type="Pfam" id="PF01258"/>
    </source>
</evidence>
<dbReference type="Pfam" id="PF01258">
    <property type="entry name" value="zf-dskA_traR"/>
    <property type="match status" value="1"/>
</dbReference>
<evidence type="ECO:0000256" key="2">
    <source>
        <dbReference type="ARBA" id="ARBA00022771"/>
    </source>
</evidence>
<reference evidence="6 7" key="1">
    <citation type="submission" date="2024-10" db="EMBL/GenBank/DDBJ databases">
        <title>The Natural Products Discovery Center: Release of the First 8490 Sequenced Strains for Exploring Actinobacteria Biosynthetic Diversity.</title>
        <authorList>
            <person name="Kalkreuter E."/>
            <person name="Kautsar S.A."/>
            <person name="Yang D."/>
            <person name="Bader C.D."/>
            <person name="Teijaro C.N."/>
            <person name="Fluegel L."/>
            <person name="Davis C.M."/>
            <person name="Simpson J.R."/>
            <person name="Lauterbach L."/>
            <person name="Steele A.D."/>
            <person name="Gui C."/>
            <person name="Meng S."/>
            <person name="Li G."/>
            <person name="Viehrig K."/>
            <person name="Ye F."/>
            <person name="Su P."/>
            <person name="Kiefer A.F."/>
            <person name="Nichols A."/>
            <person name="Cepeda A.J."/>
            <person name="Yan W."/>
            <person name="Fan B."/>
            <person name="Jiang Y."/>
            <person name="Adhikari A."/>
            <person name="Zheng C.-J."/>
            <person name="Schuster L."/>
            <person name="Cowan T.M."/>
            <person name="Smanski M.J."/>
            <person name="Chevrette M.G."/>
            <person name="De Carvalho L.P.S."/>
            <person name="Shen B."/>
        </authorList>
    </citation>
    <scope>NUCLEOTIDE SEQUENCE [LARGE SCALE GENOMIC DNA]</scope>
    <source>
        <strain evidence="6 7">NPDC001281</strain>
    </source>
</reference>
<dbReference type="RefSeq" id="WP_066950691.1">
    <property type="nucleotide sequence ID" value="NZ_BBYK01000083.1"/>
</dbReference>
<keyword evidence="3" id="KW-0862">Zinc</keyword>
<dbReference type="Gene3D" id="1.20.120.910">
    <property type="entry name" value="DksA, coiled-coil domain"/>
    <property type="match status" value="1"/>
</dbReference>
<evidence type="ECO:0000313" key="6">
    <source>
        <dbReference type="EMBL" id="MFF4774990.1"/>
    </source>
</evidence>
<keyword evidence="2" id="KW-0863">Zinc-finger</keyword>
<dbReference type="InterPro" id="IPR000962">
    <property type="entry name" value="Znf_DskA_TraR"/>
</dbReference>
<dbReference type="PROSITE" id="PS51128">
    <property type="entry name" value="ZF_DKSA_2"/>
    <property type="match status" value="1"/>
</dbReference>
<keyword evidence="7" id="KW-1185">Reference proteome</keyword>
<evidence type="ECO:0000256" key="4">
    <source>
        <dbReference type="PROSITE-ProRule" id="PRU00510"/>
    </source>
</evidence>
<comment type="caution">
    <text evidence="6">The sequence shown here is derived from an EMBL/GenBank/DDBJ whole genome shotgun (WGS) entry which is preliminary data.</text>
</comment>
<protein>
    <submittedName>
        <fullName evidence="6">TraR/DksA family transcriptional regulator</fullName>
    </submittedName>
</protein>
<evidence type="ECO:0000256" key="3">
    <source>
        <dbReference type="ARBA" id="ARBA00022833"/>
    </source>
</evidence>